<gene>
    <name evidence="3" type="ORF">Strain138_001912</name>
    <name evidence="4" type="ORF">Strain318_001911</name>
</gene>
<dbReference type="RefSeq" id="WP_367885495.1">
    <property type="nucleotide sequence ID" value="NZ_CP130612.1"/>
</dbReference>
<protein>
    <recommendedName>
        <fullName evidence="6">Transglutaminase-like domain-containing protein</fullName>
    </recommendedName>
</protein>
<feature type="compositionally biased region" description="Low complexity" evidence="1">
    <location>
        <begin position="139"/>
        <end position="151"/>
    </location>
</feature>
<evidence type="ECO:0000313" key="4">
    <source>
        <dbReference type="EMBL" id="WKW15522.1"/>
    </source>
</evidence>
<feature type="compositionally biased region" description="Pro residues" evidence="1">
    <location>
        <begin position="158"/>
        <end position="187"/>
    </location>
</feature>
<feature type="compositionally biased region" description="Low complexity" evidence="1">
    <location>
        <begin position="71"/>
        <end position="81"/>
    </location>
</feature>
<keyword evidence="5" id="KW-1185">Reference proteome</keyword>
<feature type="region of interest" description="Disordered" evidence="1">
    <location>
        <begin position="69"/>
        <end position="189"/>
    </location>
</feature>
<sequence>MRRSLLLLSLAALPLAGAGAQQSEEERYRRFLEQQERQFNQFMTAQDSAFANFLERDWRAMQAFAASQGYTAPKPRTLPRRTPTPAPAPGPRPSPTRPTPAGGNTPPANTPRANTPPVPVAPPDNVVANIPALPPMPPRRTTGTPGNRPAPLALIPPASRPLPARPVDPSMLPPEPAPAPTPAPRPAAPAQTLSVPFYGGPIPLRYTRSPLPALGSPVDGKAIADFYRGLASADWGVLAEDLRAQSEALALDDYAYAQFVLRLGRQLAGDESRARLLTWYLLLKSNVDARVGYIGPNGATAAMPVGTIVLLVPSTVMVYNTTYFTLQNEKFFAVSLDEAPSPDGLGRLFTYDGNYPGQPRKMDMRIARTPNLGVAAESRTLRWSYKDTTHTIEVRADRNAVKYLEWFPQVEWDVWFGIQMSQPARETLLPALRRKLQGRSERDQVNFLIRFVQTAFEYKTDGDQFGREKPLSVDETLLYPFSDCEDRSIIFAALVRELTGLEVVGLLYPGHMATAVKFRAAVTGDAVVIGGERWIVSDPTYIGADVGEAMPQFKTVTPQIVRIP</sequence>
<evidence type="ECO:0000313" key="3">
    <source>
        <dbReference type="EMBL" id="WKW12615.1"/>
    </source>
</evidence>
<feature type="signal peptide" evidence="2">
    <location>
        <begin position="1"/>
        <end position="20"/>
    </location>
</feature>
<feature type="compositionally biased region" description="Pro residues" evidence="1">
    <location>
        <begin position="82"/>
        <end position="98"/>
    </location>
</feature>
<evidence type="ECO:0000313" key="5">
    <source>
        <dbReference type="Proteomes" id="UP001229955"/>
    </source>
</evidence>
<dbReference type="EMBL" id="CP130613">
    <property type="protein sequence ID" value="WKW15522.1"/>
    <property type="molecule type" value="Genomic_DNA"/>
</dbReference>
<feature type="chain" id="PRO_5041285020" description="Transglutaminase-like domain-containing protein" evidence="2">
    <location>
        <begin position="21"/>
        <end position="564"/>
    </location>
</feature>
<evidence type="ECO:0000256" key="1">
    <source>
        <dbReference type="SAM" id="MobiDB-lite"/>
    </source>
</evidence>
<accession>A0AA49Q7X4</accession>
<proteinExistence type="predicted"/>
<feature type="compositionally biased region" description="Low complexity" evidence="1">
    <location>
        <begin position="99"/>
        <end position="113"/>
    </location>
</feature>
<dbReference type="KEGG" id="pspc:Strain318_001911"/>
<reference evidence="4" key="1">
    <citation type="submission" date="2023-07" db="EMBL/GenBank/DDBJ databases">
        <authorList>
            <person name="Haufschild T."/>
            <person name="Kallscheuer N."/>
            <person name="Hammer J."/>
            <person name="Kohn T."/>
            <person name="Kabuu M."/>
            <person name="Jogler M."/>
            <person name="Wohfarth N."/>
            <person name="Heuer A."/>
            <person name="Rohde M."/>
            <person name="van Teeseling M.C.F."/>
            <person name="Jogler C."/>
        </authorList>
    </citation>
    <scope>NUCLEOTIDE SEQUENCE</scope>
    <source>
        <strain evidence="3">Strain 138</strain>
        <strain evidence="4">Strain 318</strain>
    </source>
</reference>
<name>A0AA49Q7X4_9BACT</name>
<evidence type="ECO:0000256" key="2">
    <source>
        <dbReference type="SAM" id="SignalP"/>
    </source>
</evidence>
<keyword evidence="2" id="KW-0732">Signal</keyword>
<evidence type="ECO:0008006" key="6">
    <source>
        <dbReference type="Google" id="ProtNLM"/>
    </source>
</evidence>
<dbReference type="Proteomes" id="UP001229955">
    <property type="component" value="Chromosome"/>
</dbReference>
<dbReference type="AlphaFoldDB" id="A0AA49Q7X4"/>
<dbReference type="Gene3D" id="3.10.620.30">
    <property type="match status" value="1"/>
</dbReference>
<accession>A0AA49Q5Y1</accession>
<organism evidence="4 5">
    <name type="scientific">Pseudogemmatithrix spongiicola</name>
    <dbReference type="NCBI Taxonomy" id="3062599"/>
    <lineage>
        <taxon>Bacteria</taxon>
        <taxon>Pseudomonadati</taxon>
        <taxon>Gemmatimonadota</taxon>
        <taxon>Gemmatimonadia</taxon>
        <taxon>Gemmatimonadales</taxon>
        <taxon>Gemmatimonadaceae</taxon>
        <taxon>Pseudogemmatithrix</taxon>
    </lineage>
</organism>
<dbReference type="EMBL" id="CP130612">
    <property type="protein sequence ID" value="WKW12615.1"/>
    <property type="molecule type" value="Genomic_DNA"/>
</dbReference>